<evidence type="ECO:0008006" key="3">
    <source>
        <dbReference type="Google" id="ProtNLM"/>
    </source>
</evidence>
<dbReference type="Proteomes" id="UP000006319">
    <property type="component" value="Unassembled WGS sequence"/>
</dbReference>
<dbReference type="EMBL" id="DF157188">
    <property type="protein sequence ID" value="GAB69463.1"/>
    <property type="molecule type" value="Genomic_DNA"/>
</dbReference>
<dbReference type="GeneID" id="14696005"/>
<dbReference type="KEGG" id="pcy:PCYB_002120"/>
<organism evidence="1 2">
    <name type="scientific">Plasmodium cynomolgi (strain B)</name>
    <dbReference type="NCBI Taxonomy" id="1120755"/>
    <lineage>
        <taxon>Eukaryota</taxon>
        <taxon>Sar</taxon>
        <taxon>Alveolata</taxon>
        <taxon>Apicomplexa</taxon>
        <taxon>Aconoidasida</taxon>
        <taxon>Haemosporida</taxon>
        <taxon>Plasmodiidae</taxon>
        <taxon>Plasmodium</taxon>
        <taxon>Plasmodium (Plasmodium)</taxon>
    </lineage>
</organism>
<keyword evidence="2" id="KW-1185">Reference proteome</keyword>
<name>K6UNG4_PLACD</name>
<dbReference type="Pfam" id="PF05795">
    <property type="entry name" value="Plasmodium_Vir"/>
    <property type="match status" value="1"/>
</dbReference>
<protein>
    <recommendedName>
        <fullName evidence="3">KIR-like CYIR protein</fullName>
    </recommendedName>
</protein>
<reference evidence="1 2" key="1">
    <citation type="journal article" date="2012" name="Nat. Genet.">
        <title>Plasmodium cynomolgi genome sequences provide insight into Plasmodium vivax and the monkey malaria clade.</title>
        <authorList>
            <person name="Tachibana S."/>
            <person name="Sullivan S.A."/>
            <person name="Kawai S."/>
            <person name="Nakamura S."/>
            <person name="Kim H.R."/>
            <person name="Goto N."/>
            <person name="Arisue N."/>
            <person name="Palacpac N.M.Q."/>
            <person name="Honma H."/>
            <person name="Yagi M."/>
            <person name="Tougan T."/>
            <person name="Katakai Y."/>
            <person name="Kaneko O."/>
            <person name="Mita T."/>
            <person name="Kita K."/>
            <person name="Yasutomi Y."/>
            <person name="Sutton P.L."/>
            <person name="Shakhbatyan R."/>
            <person name="Horii T."/>
            <person name="Yasunaga T."/>
            <person name="Barnwell J.W."/>
            <person name="Escalante A.A."/>
            <person name="Carlton J.M."/>
            <person name="Tanabe K."/>
        </authorList>
    </citation>
    <scope>NUCLEOTIDE SEQUENCE [LARGE SCALE GENOMIC DNA]</scope>
    <source>
        <strain evidence="1 2">B</strain>
    </source>
</reference>
<dbReference type="OrthoDB" id="10636435at2759"/>
<gene>
    <name evidence="1" type="ORF">PCYB_002120</name>
</gene>
<dbReference type="PhylomeDB" id="K6UNG4"/>
<dbReference type="RefSeq" id="XP_004227681.1">
    <property type="nucleotide sequence ID" value="XM_004227633.1"/>
</dbReference>
<evidence type="ECO:0000313" key="1">
    <source>
        <dbReference type="EMBL" id="GAB69463.1"/>
    </source>
</evidence>
<sequence length="264" mass="30258">MVKQVGDSITLPSQGIYNQFKESAECHVTQGGKVKSKDDIVGIVKIAWGLRGIKGKMVTEIVNAWCRTRNITVEVTDKYGPCNFLYYWIGHRIKGNIDHNDFREAMKIIYSKLRESPLGTECRNLYSDISETFFGWAKDLFDYNYNREDVIQKKECSQYLDSGVYYEHVAKAKEAYDKLCEKCGEITDDSYCQEFIREHGTGIHCKLAWPPALICPTASAPRALSPEKARMEPTSEVVQKQVMLMPQELVLHLGFRVYVWVMVS</sequence>
<dbReference type="InterPro" id="IPR008780">
    <property type="entry name" value="Plasmodium_Vir"/>
</dbReference>
<proteinExistence type="predicted"/>
<accession>K6UNG4</accession>
<evidence type="ECO:0000313" key="2">
    <source>
        <dbReference type="Proteomes" id="UP000006319"/>
    </source>
</evidence>
<dbReference type="AlphaFoldDB" id="K6UNG4"/>
<dbReference type="VEuPathDB" id="PlasmoDB:PCYB_002120"/>